<proteinExistence type="predicted"/>
<dbReference type="KEGG" id="ccro:CMC5_043510"/>
<dbReference type="RefSeq" id="WP_050432167.1">
    <property type="nucleotide sequence ID" value="NZ_CP012159.1"/>
</dbReference>
<accession>A0A0K1EHZ1</accession>
<evidence type="ECO:0000313" key="2">
    <source>
        <dbReference type="EMBL" id="AKT40198.1"/>
    </source>
</evidence>
<organism evidence="2 3">
    <name type="scientific">Chondromyces crocatus</name>
    <dbReference type="NCBI Taxonomy" id="52"/>
    <lineage>
        <taxon>Bacteria</taxon>
        <taxon>Pseudomonadati</taxon>
        <taxon>Myxococcota</taxon>
        <taxon>Polyangia</taxon>
        <taxon>Polyangiales</taxon>
        <taxon>Polyangiaceae</taxon>
        <taxon>Chondromyces</taxon>
    </lineage>
</organism>
<dbReference type="Proteomes" id="UP000067626">
    <property type="component" value="Chromosome"/>
</dbReference>
<evidence type="ECO:0008006" key="4">
    <source>
        <dbReference type="Google" id="ProtNLM"/>
    </source>
</evidence>
<evidence type="ECO:0000313" key="3">
    <source>
        <dbReference type="Proteomes" id="UP000067626"/>
    </source>
</evidence>
<sequence length="320" mass="34159">MRPNRALLAAAAVAVGGLAVTSARAAVPTPPPQPEAPAPASTGRHCLEETRTKIGMGHNLGGAINPLGAEQMLSLYLCVPLIREPGLFFDLTNVQVGLVNYLSPAYVHQGGYVEITPLSPLVLRAELTGVAMWPFPVRGAGYFAYDGYEDDFQESTRPTDIARSAGGMIVTLSATLRARIGSPRGPGLIVVDTFIADRWSVGDESFSYNMRRDLIVAQQDWVIRNTGALIGEFPVTPDTSLRVGASDWLTTAPASGRVTNVLFGLASVRFLRVTPTVREVSPFVLMGAYTHHASSSQFRTAEPILMLGASASYELASFGP</sequence>
<dbReference type="OrthoDB" id="5492788at2"/>
<protein>
    <recommendedName>
        <fullName evidence="4">Secreted protein</fullName>
    </recommendedName>
</protein>
<dbReference type="EMBL" id="CP012159">
    <property type="protein sequence ID" value="AKT40198.1"/>
    <property type="molecule type" value="Genomic_DNA"/>
</dbReference>
<feature type="chain" id="PRO_5005459491" description="Secreted protein" evidence="1">
    <location>
        <begin position="26"/>
        <end position="320"/>
    </location>
</feature>
<evidence type="ECO:0000256" key="1">
    <source>
        <dbReference type="SAM" id="SignalP"/>
    </source>
</evidence>
<reference evidence="2 3" key="1">
    <citation type="submission" date="2015-07" db="EMBL/GenBank/DDBJ databases">
        <title>Genome analysis of myxobacterium Chondromyces crocatus Cm c5 reveals a high potential for natural compound synthesis and the genetic basis for the loss of fruiting body formation.</title>
        <authorList>
            <person name="Zaburannyi N."/>
            <person name="Bunk B."/>
            <person name="Maier J."/>
            <person name="Overmann J."/>
            <person name="Mueller R."/>
        </authorList>
    </citation>
    <scope>NUCLEOTIDE SEQUENCE [LARGE SCALE GENOMIC DNA]</scope>
    <source>
        <strain evidence="2 3">Cm c5</strain>
    </source>
</reference>
<dbReference type="STRING" id="52.CMC5_043510"/>
<keyword evidence="1" id="KW-0732">Signal</keyword>
<name>A0A0K1EHZ1_CHOCO</name>
<dbReference type="AlphaFoldDB" id="A0A0K1EHZ1"/>
<keyword evidence="3" id="KW-1185">Reference proteome</keyword>
<gene>
    <name evidence="2" type="ORF">CMC5_043510</name>
</gene>
<feature type="signal peptide" evidence="1">
    <location>
        <begin position="1"/>
        <end position="25"/>
    </location>
</feature>